<proteinExistence type="inferred from homology"/>
<dbReference type="Gene3D" id="3.40.640.10">
    <property type="entry name" value="Type I PLP-dependent aspartate aminotransferase-like (Major domain)"/>
    <property type="match status" value="1"/>
</dbReference>
<name>A0AAW9FIT7_9HYPH</name>
<evidence type="ECO:0000256" key="6">
    <source>
        <dbReference type="ARBA" id="ARBA00022679"/>
    </source>
</evidence>
<dbReference type="Pfam" id="PF00266">
    <property type="entry name" value="Aminotran_5"/>
    <property type="match status" value="2"/>
</dbReference>
<evidence type="ECO:0000256" key="4">
    <source>
        <dbReference type="ARBA" id="ARBA00012239"/>
    </source>
</evidence>
<keyword evidence="7" id="KW-0479">Metal-binding</keyword>
<feature type="domain" description="Aminotransferase class V" evidence="14">
    <location>
        <begin position="251"/>
        <end position="378"/>
    </location>
</feature>
<evidence type="ECO:0000313" key="15">
    <source>
        <dbReference type="EMBL" id="MDX8304358.1"/>
    </source>
</evidence>
<dbReference type="InterPro" id="IPR000192">
    <property type="entry name" value="Aminotrans_V_dom"/>
</dbReference>
<keyword evidence="8" id="KW-0663">Pyridoxal phosphate</keyword>
<evidence type="ECO:0000256" key="1">
    <source>
        <dbReference type="ARBA" id="ARBA00001933"/>
    </source>
</evidence>
<evidence type="ECO:0000256" key="13">
    <source>
        <dbReference type="SAM" id="Coils"/>
    </source>
</evidence>
<evidence type="ECO:0000256" key="12">
    <source>
        <dbReference type="RuleBase" id="RU004504"/>
    </source>
</evidence>
<evidence type="ECO:0000256" key="8">
    <source>
        <dbReference type="ARBA" id="ARBA00022898"/>
    </source>
</evidence>
<sequence>MTNLKPNFIATDEPVLTKPPIYLDHHATTPVDSRVAAVMMEAMLQSFGNANSSEHRFGETARKLVVEARTAVADLVGAEPDHVHFTSGSTEAIQLSIAHAIGRDRRSPLRIAVSRVEHRAVIDTGLLAERLGLAEIVWIDVDNEARLLWSSLETALSGGAELVCVMAANNEIGTVYPIQAIADLVLQHGAALLVDGTQGAGRTGLNCADCTIDYLVLSAHKLYGPKGVGALISDVFKASDTYGLSASHQPTPNVPAIAGMGKAARLMLQEASAENRRMAELRDRLETALRHLVPGIVINGDRTNRLPQNLHFSAPGAPNDVVTGRLRNVVALSTGSACNSGADSPSHVLQAMGLSEALMDTCLRIGVGRGTTIEDVDQAAKDIAQAIEATRRALTGEER</sequence>
<evidence type="ECO:0000256" key="5">
    <source>
        <dbReference type="ARBA" id="ARBA00013558"/>
    </source>
</evidence>
<evidence type="ECO:0000256" key="11">
    <source>
        <dbReference type="ARBA" id="ARBA00050776"/>
    </source>
</evidence>
<feature type="coiled-coil region" evidence="13">
    <location>
        <begin position="264"/>
        <end position="291"/>
    </location>
</feature>
<organism evidence="15">
    <name type="scientific">Agrobacterium rosae</name>
    <dbReference type="NCBI Taxonomy" id="1972867"/>
    <lineage>
        <taxon>Bacteria</taxon>
        <taxon>Pseudomonadati</taxon>
        <taxon>Pseudomonadota</taxon>
        <taxon>Alphaproteobacteria</taxon>
        <taxon>Hyphomicrobiales</taxon>
        <taxon>Rhizobiaceae</taxon>
        <taxon>Rhizobium/Agrobacterium group</taxon>
        <taxon>Agrobacterium</taxon>
    </lineage>
</organism>
<dbReference type="InterPro" id="IPR016454">
    <property type="entry name" value="Cysteine_dSase"/>
</dbReference>
<comment type="catalytic activity">
    <reaction evidence="11">
        <text>(sulfur carrier)-H + L-cysteine = (sulfur carrier)-SH + L-alanine</text>
        <dbReference type="Rhea" id="RHEA:43892"/>
        <dbReference type="Rhea" id="RHEA-COMP:14737"/>
        <dbReference type="Rhea" id="RHEA-COMP:14739"/>
        <dbReference type="ChEBI" id="CHEBI:29917"/>
        <dbReference type="ChEBI" id="CHEBI:35235"/>
        <dbReference type="ChEBI" id="CHEBI:57972"/>
        <dbReference type="ChEBI" id="CHEBI:64428"/>
        <dbReference type="EC" id="2.8.1.7"/>
    </reaction>
</comment>
<reference evidence="15" key="1">
    <citation type="journal article" date="2023" name="Phytobiomes J">
        <title>Deciphering the key players within the bacterial microbiota associated with aerial crown gall tumors on rhododendron: Insights into the gallobiome.</title>
        <authorList>
            <person name="Kuzmanovic N."/>
            <person name="Nesme J."/>
            <person name="Wolf J."/>
            <person name="Neumann-Schaal M."/>
            <person name="Petersen J."/>
            <person name="Fernandez-Gnecco G."/>
            <person name="Sproeer C."/>
            <person name="Bunk B."/>
            <person name="Overmann J."/>
            <person name="Sorensen S.J."/>
            <person name="Idczak E."/>
            <person name="Smalla K."/>
        </authorList>
    </citation>
    <scope>NUCLEOTIDE SEQUENCE</scope>
    <source>
        <strain evidence="15">Rho-11.1</strain>
    </source>
</reference>
<dbReference type="AlphaFoldDB" id="A0AAW9FIT7"/>
<accession>A0AAW9FIT7</accession>
<dbReference type="InterPro" id="IPR015424">
    <property type="entry name" value="PyrdxlP-dep_Trfase"/>
</dbReference>
<dbReference type="EMBL" id="JAVRAF010000007">
    <property type="protein sequence ID" value="MDX8304358.1"/>
    <property type="molecule type" value="Genomic_DNA"/>
</dbReference>
<dbReference type="RefSeq" id="WP_320203100.1">
    <property type="nucleotide sequence ID" value="NZ_CP192782.1"/>
</dbReference>
<keyword evidence="13" id="KW-0175">Coiled coil</keyword>
<evidence type="ECO:0000256" key="2">
    <source>
        <dbReference type="ARBA" id="ARBA00003120"/>
    </source>
</evidence>
<dbReference type="GO" id="GO:0051536">
    <property type="term" value="F:iron-sulfur cluster binding"/>
    <property type="evidence" value="ECO:0007669"/>
    <property type="project" value="UniProtKB-KW"/>
</dbReference>
<dbReference type="InterPro" id="IPR015422">
    <property type="entry name" value="PyrdxlP-dep_Trfase_small"/>
</dbReference>
<dbReference type="PIRSF" id="PIRSF005572">
    <property type="entry name" value="NifS"/>
    <property type="match status" value="1"/>
</dbReference>
<dbReference type="GO" id="GO:0046872">
    <property type="term" value="F:metal ion binding"/>
    <property type="evidence" value="ECO:0007669"/>
    <property type="project" value="UniProtKB-KW"/>
</dbReference>
<keyword evidence="9" id="KW-0408">Iron</keyword>
<comment type="similarity">
    <text evidence="3">Belongs to the class-V pyridoxal-phosphate-dependent aminotransferase family. NifS/IscS subfamily.</text>
</comment>
<dbReference type="InterPro" id="IPR020578">
    <property type="entry name" value="Aminotrans_V_PyrdxlP_BS"/>
</dbReference>
<comment type="caution">
    <text evidence="15">The sequence shown here is derived from an EMBL/GenBank/DDBJ whole genome shotgun (WGS) entry which is preliminary data.</text>
</comment>
<protein>
    <recommendedName>
        <fullName evidence="5">Cysteine desulfurase</fullName>
        <ecNumber evidence="4">2.8.1.7</ecNumber>
    </recommendedName>
</protein>
<evidence type="ECO:0000256" key="10">
    <source>
        <dbReference type="ARBA" id="ARBA00023014"/>
    </source>
</evidence>
<comment type="function">
    <text evidence="2">Catalyzes the removal of elemental sulfur atoms from cysteine to produce alanine. Seems to participate in the biosynthesis of the nitrogenase metalloclusters by providing the inorganic sulfur required for the Fe-S core formation.</text>
</comment>
<keyword evidence="10" id="KW-0411">Iron-sulfur</keyword>
<evidence type="ECO:0000259" key="14">
    <source>
        <dbReference type="Pfam" id="PF00266"/>
    </source>
</evidence>
<dbReference type="PANTHER" id="PTHR11601:SF34">
    <property type="entry name" value="CYSTEINE DESULFURASE"/>
    <property type="match status" value="1"/>
</dbReference>
<gene>
    <name evidence="15" type="ORF">RMR22_19025</name>
</gene>
<feature type="domain" description="Aminotransferase class V" evidence="14">
    <location>
        <begin position="21"/>
        <end position="232"/>
    </location>
</feature>
<dbReference type="InterPro" id="IPR015421">
    <property type="entry name" value="PyrdxlP-dep_Trfase_major"/>
</dbReference>
<evidence type="ECO:0000256" key="7">
    <source>
        <dbReference type="ARBA" id="ARBA00022723"/>
    </source>
</evidence>
<dbReference type="EC" id="2.8.1.7" evidence="4"/>
<dbReference type="GO" id="GO:0031071">
    <property type="term" value="F:cysteine desulfurase activity"/>
    <property type="evidence" value="ECO:0007669"/>
    <property type="project" value="UniProtKB-EC"/>
</dbReference>
<comment type="cofactor">
    <cofactor evidence="1 12">
        <name>pyridoxal 5'-phosphate</name>
        <dbReference type="ChEBI" id="CHEBI:597326"/>
    </cofactor>
</comment>
<keyword evidence="6" id="KW-0808">Transferase</keyword>
<dbReference type="PANTHER" id="PTHR11601">
    <property type="entry name" value="CYSTEINE DESULFURYLASE FAMILY MEMBER"/>
    <property type="match status" value="1"/>
</dbReference>
<dbReference type="SUPFAM" id="SSF53383">
    <property type="entry name" value="PLP-dependent transferases"/>
    <property type="match status" value="1"/>
</dbReference>
<evidence type="ECO:0000256" key="3">
    <source>
        <dbReference type="ARBA" id="ARBA00006490"/>
    </source>
</evidence>
<dbReference type="PROSITE" id="PS00595">
    <property type="entry name" value="AA_TRANSFER_CLASS_5"/>
    <property type="match status" value="1"/>
</dbReference>
<evidence type="ECO:0000256" key="9">
    <source>
        <dbReference type="ARBA" id="ARBA00023004"/>
    </source>
</evidence>
<dbReference type="Gene3D" id="3.90.1150.10">
    <property type="entry name" value="Aspartate Aminotransferase, domain 1"/>
    <property type="match status" value="1"/>
</dbReference>